<proteinExistence type="predicted"/>
<dbReference type="EMBL" id="AP025591">
    <property type="protein sequence ID" value="BDG01348.1"/>
    <property type="molecule type" value="Genomic_DNA"/>
</dbReference>
<evidence type="ECO:0000256" key="1">
    <source>
        <dbReference type="SAM" id="MobiDB-lite"/>
    </source>
</evidence>
<keyword evidence="4" id="KW-1185">Reference proteome</keyword>
<evidence type="ECO:0008006" key="5">
    <source>
        <dbReference type="Google" id="ProtNLM"/>
    </source>
</evidence>
<accession>A0ABM7WPG5</accession>
<feature type="signal peptide" evidence="2">
    <location>
        <begin position="1"/>
        <end position="23"/>
    </location>
</feature>
<evidence type="ECO:0000313" key="4">
    <source>
        <dbReference type="Proteomes" id="UP001162891"/>
    </source>
</evidence>
<feature type="chain" id="PRO_5046295958" description="PsbP C-terminal domain-containing protein" evidence="2">
    <location>
        <begin position="24"/>
        <end position="184"/>
    </location>
</feature>
<sequence length="184" mass="19812">MKTTRLLLLTIIALSLAPAPARAKAPAAQGLEMHRQGAGEPDASGWSDARSTHGGFSVSVPGKFNDFSVHDRAADGTALVAHVVGTRTQDGVKFTALTLVRADRRVAGDALETIARKMDGKRKDVKYRGMAGVEVALSSPQSAGVMRVLRGKDRIYQLIVEYPNAVAASMPENVRRFMESLRVR</sequence>
<keyword evidence="2" id="KW-0732">Signal</keyword>
<organism evidence="3 4">
    <name type="scientific">Anaeromyxobacter oryzae</name>
    <dbReference type="NCBI Taxonomy" id="2918170"/>
    <lineage>
        <taxon>Bacteria</taxon>
        <taxon>Pseudomonadati</taxon>
        <taxon>Myxococcota</taxon>
        <taxon>Myxococcia</taxon>
        <taxon>Myxococcales</taxon>
        <taxon>Cystobacterineae</taxon>
        <taxon>Anaeromyxobacteraceae</taxon>
        <taxon>Anaeromyxobacter</taxon>
    </lineage>
</organism>
<gene>
    <name evidence="3" type="ORF">AMOR_03440</name>
</gene>
<dbReference type="RefSeq" id="WP_248357800.1">
    <property type="nucleotide sequence ID" value="NZ_AP025591.1"/>
</dbReference>
<evidence type="ECO:0000256" key="2">
    <source>
        <dbReference type="SAM" id="SignalP"/>
    </source>
</evidence>
<name>A0ABM7WPG5_9BACT</name>
<dbReference type="Proteomes" id="UP001162891">
    <property type="component" value="Chromosome"/>
</dbReference>
<reference evidence="4" key="1">
    <citation type="journal article" date="2022" name="Int. J. Syst. Evol. Microbiol.">
        <title>Anaeromyxobacter oryzae sp. nov., Anaeromyxobacter diazotrophicus sp. nov. and Anaeromyxobacter paludicola sp. nov., isolated from paddy soils.</title>
        <authorList>
            <person name="Itoh H."/>
            <person name="Xu Z."/>
            <person name="Mise K."/>
            <person name="Masuda Y."/>
            <person name="Ushijima N."/>
            <person name="Hayakawa C."/>
            <person name="Shiratori Y."/>
            <person name="Senoo K."/>
        </authorList>
    </citation>
    <scope>NUCLEOTIDE SEQUENCE [LARGE SCALE GENOMIC DNA]</scope>
    <source>
        <strain evidence="4">Red232</strain>
    </source>
</reference>
<protein>
    <recommendedName>
        <fullName evidence="5">PsbP C-terminal domain-containing protein</fullName>
    </recommendedName>
</protein>
<feature type="region of interest" description="Disordered" evidence="1">
    <location>
        <begin position="27"/>
        <end position="50"/>
    </location>
</feature>
<evidence type="ECO:0000313" key="3">
    <source>
        <dbReference type="EMBL" id="BDG01348.1"/>
    </source>
</evidence>